<dbReference type="Pfam" id="PF11891">
    <property type="entry name" value="RETICULATA-like"/>
    <property type="match status" value="1"/>
</dbReference>
<evidence type="ECO:0000256" key="4">
    <source>
        <dbReference type="ARBA" id="ARBA00022640"/>
    </source>
</evidence>
<evidence type="ECO:0000256" key="2">
    <source>
        <dbReference type="ARBA" id="ARBA00010793"/>
    </source>
</evidence>
<organism evidence="9 10">
    <name type="scientific">Sesamum alatum</name>
    <dbReference type="NCBI Taxonomy" id="300844"/>
    <lineage>
        <taxon>Eukaryota</taxon>
        <taxon>Viridiplantae</taxon>
        <taxon>Streptophyta</taxon>
        <taxon>Embryophyta</taxon>
        <taxon>Tracheophyta</taxon>
        <taxon>Spermatophyta</taxon>
        <taxon>Magnoliopsida</taxon>
        <taxon>eudicotyledons</taxon>
        <taxon>Gunneridae</taxon>
        <taxon>Pentapetalae</taxon>
        <taxon>asterids</taxon>
        <taxon>lamiids</taxon>
        <taxon>Lamiales</taxon>
        <taxon>Pedaliaceae</taxon>
        <taxon>Sesamum</taxon>
    </lineage>
</organism>
<keyword evidence="6" id="KW-0809">Transit peptide</keyword>
<keyword evidence="3" id="KW-0150">Chloroplast</keyword>
<evidence type="ECO:0000313" key="10">
    <source>
        <dbReference type="Proteomes" id="UP001293254"/>
    </source>
</evidence>
<proteinExistence type="inferred from homology"/>
<sequence length="227" mass="25338">MLTADWVLEVCKQTDFQRWEWFLSLCWSVWRGRNRKLVEGEVTDPQRLVQETRIMLRKYQEARAAARHPKTTVSVSSAASLYLLRKEDGGDGWMKDENKSPSILERNSLFYGFIYNSLRSAMYGELYQLQQPAIVENLFVALAGTSYSLLQRVGAIMRNGAKLFVVGSSASLIGTGVTNLLVSAQKAIDKSFAGEAEDLAVLPTSAAYGAYMSISSNLSAKILQEIY</sequence>
<dbReference type="GO" id="GO:0031969">
    <property type="term" value="C:chloroplast membrane"/>
    <property type="evidence" value="ECO:0007669"/>
    <property type="project" value="UniProtKB-SubCell"/>
</dbReference>
<evidence type="ECO:0000256" key="5">
    <source>
        <dbReference type="ARBA" id="ARBA00022692"/>
    </source>
</evidence>
<dbReference type="PANTHER" id="PTHR31620">
    <property type="entry name" value="PROTEIN RETICULATA-RELATED 2, CHLOROPLASTIC-RELATED"/>
    <property type="match status" value="1"/>
</dbReference>
<comment type="subcellular location">
    <subcellularLocation>
        <location evidence="1">Plastid</location>
        <location evidence="1">Chloroplast membrane</location>
        <topology evidence="1">Multi-pass membrane protein</topology>
    </subcellularLocation>
</comment>
<reference evidence="9" key="2">
    <citation type="journal article" date="2024" name="Plant">
        <title>Genomic evolution and insights into agronomic trait innovations of Sesamum species.</title>
        <authorList>
            <person name="Miao H."/>
            <person name="Wang L."/>
            <person name="Qu L."/>
            <person name="Liu H."/>
            <person name="Sun Y."/>
            <person name="Le M."/>
            <person name="Wang Q."/>
            <person name="Wei S."/>
            <person name="Zheng Y."/>
            <person name="Lin W."/>
            <person name="Duan Y."/>
            <person name="Cao H."/>
            <person name="Xiong S."/>
            <person name="Wang X."/>
            <person name="Wei L."/>
            <person name="Li C."/>
            <person name="Ma Q."/>
            <person name="Ju M."/>
            <person name="Zhao R."/>
            <person name="Li G."/>
            <person name="Mu C."/>
            <person name="Tian Q."/>
            <person name="Mei H."/>
            <person name="Zhang T."/>
            <person name="Gao T."/>
            <person name="Zhang H."/>
        </authorList>
    </citation>
    <scope>NUCLEOTIDE SEQUENCE</scope>
    <source>
        <strain evidence="9">3651</strain>
    </source>
</reference>
<comment type="similarity">
    <text evidence="2">Belongs to the RETICULATA family.</text>
</comment>
<evidence type="ECO:0000256" key="1">
    <source>
        <dbReference type="ARBA" id="ARBA00004508"/>
    </source>
</evidence>
<dbReference type="PANTHER" id="PTHR31620:SF8">
    <property type="entry name" value="PROTEIN RETICULATA-RELATED 4, CHLOROPLASTIC-LIKE"/>
    <property type="match status" value="1"/>
</dbReference>
<evidence type="ECO:0000256" key="3">
    <source>
        <dbReference type="ARBA" id="ARBA00022528"/>
    </source>
</evidence>
<accession>A0AAE2CY63</accession>
<evidence type="ECO:0000256" key="6">
    <source>
        <dbReference type="ARBA" id="ARBA00022946"/>
    </source>
</evidence>
<keyword evidence="10" id="KW-1185">Reference proteome</keyword>
<dbReference type="Proteomes" id="UP001293254">
    <property type="component" value="Unassembled WGS sequence"/>
</dbReference>
<evidence type="ECO:0000256" key="7">
    <source>
        <dbReference type="ARBA" id="ARBA00022989"/>
    </source>
</evidence>
<keyword evidence="7" id="KW-1133">Transmembrane helix</keyword>
<dbReference type="InterPro" id="IPR021825">
    <property type="entry name" value="RETICULATA-related"/>
</dbReference>
<keyword evidence="5" id="KW-0812">Transmembrane</keyword>
<dbReference type="AlphaFoldDB" id="A0AAE2CY63"/>
<keyword evidence="8" id="KW-0472">Membrane</keyword>
<evidence type="ECO:0000256" key="8">
    <source>
        <dbReference type="ARBA" id="ARBA00023136"/>
    </source>
</evidence>
<name>A0AAE2CY63_9LAMI</name>
<keyword evidence="4" id="KW-0934">Plastid</keyword>
<evidence type="ECO:0000313" key="9">
    <source>
        <dbReference type="EMBL" id="KAK4438828.1"/>
    </source>
</evidence>
<dbReference type="EMBL" id="JACGWO010000001">
    <property type="protein sequence ID" value="KAK4438828.1"/>
    <property type="molecule type" value="Genomic_DNA"/>
</dbReference>
<protein>
    <submittedName>
        <fullName evidence="9">Protein RETICULATA-RELATED 4, chloroplastic</fullName>
    </submittedName>
</protein>
<gene>
    <name evidence="9" type="ORF">Salat_0217400</name>
</gene>
<reference evidence="9" key="1">
    <citation type="submission" date="2020-06" db="EMBL/GenBank/DDBJ databases">
        <authorList>
            <person name="Li T."/>
            <person name="Hu X."/>
            <person name="Zhang T."/>
            <person name="Song X."/>
            <person name="Zhang H."/>
            <person name="Dai N."/>
            <person name="Sheng W."/>
            <person name="Hou X."/>
            <person name="Wei L."/>
        </authorList>
    </citation>
    <scope>NUCLEOTIDE SEQUENCE</scope>
    <source>
        <strain evidence="9">3651</strain>
        <tissue evidence="9">Leaf</tissue>
    </source>
</reference>
<comment type="caution">
    <text evidence="9">The sequence shown here is derived from an EMBL/GenBank/DDBJ whole genome shotgun (WGS) entry which is preliminary data.</text>
</comment>